<organism evidence="10 11">
    <name type="scientific">Craterilacuibacter sinensis</name>
    <dbReference type="NCBI Taxonomy" id="2686017"/>
    <lineage>
        <taxon>Bacteria</taxon>
        <taxon>Pseudomonadati</taxon>
        <taxon>Pseudomonadota</taxon>
        <taxon>Betaproteobacteria</taxon>
        <taxon>Neisseriales</taxon>
        <taxon>Neisseriaceae</taxon>
        <taxon>Craterilacuibacter</taxon>
    </lineage>
</organism>
<dbReference type="Gene3D" id="2.60.40.180">
    <property type="entry name" value="Transthyretin/hydroxyisourate hydrolase domain"/>
    <property type="match status" value="1"/>
</dbReference>
<comment type="catalytic activity">
    <reaction evidence="1 8">
        <text>5-hydroxyisourate + H2O = 5-hydroxy-2-oxo-4-ureido-2,5-dihydro-1H-imidazole-5-carboxylate + H(+)</text>
        <dbReference type="Rhea" id="RHEA:23736"/>
        <dbReference type="ChEBI" id="CHEBI:15377"/>
        <dbReference type="ChEBI" id="CHEBI:15378"/>
        <dbReference type="ChEBI" id="CHEBI:18072"/>
        <dbReference type="ChEBI" id="CHEBI:58639"/>
        <dbReference type="EC" id="3.5.2.17"/>
    </reaction>
</comment>
<dbReference type="PANTHER" id="PTHR10395">
    <property type="entry name" value="URICASE AND TRANSTHYRETIN-RELATED"/>
    <property type="match status" value="1"/>
</dbReference>
<dbReference type="AlphaFoldDB" id="A0A845BSA0"/>
<dbReference type="PRINTS" id="PR00189">
    <property type="entry name" value="TRNSTHYRETIN"/>
</dbReference>
<dbReference type="EMBL" id="WSSB01000007">
    <property type="protein sequence ID" value="MXR37076.1"/>
    <property type="molecule type" value="Genomic_DNA"/>
</dbReference>
<feature type="binding site" evidence="7">
    <location>
        <position position="41"/>
    </location>
    <ligand>
        <name>substrate</name>
    </ligand>
</feature>
<keyword evidence="5 8" id="KW-0659">Purine metabolism</keyword>
<evidence type="ECO:0000256" key="4">
    <source>
        <dbReference type="ARBA" id="ARBA00011881"/>
    </source>
</evidence>
<dbReference type="EC" id="3.5.2.17" evidence="8"/>
<dbReference type="Proteomes" id="UP000467214">
    <property type="component" value="Unassembled WGS sequence"/>
</dbReference>
<reference evidence="10 11" key="1">
    <citation type="submission" date="2019-12" db="EMBL/GenBank/DDBJ databases">
        <title>Neisseriaceae gen. nov. sp. Genome sequencing and assembly.</title>
        <authorList>
            <person name="Liu Z."/>
            <person name="Li A."/>
        </authorList>
    </citation>
    <scope>NUCLEOTIDE SEQUENCE [LARGE SCALE GENOMIC DNA]</scope>
    <source>
        <strain evidence="10 11">B2N2-7</strain>
    </source>
</reference>
<evidence type="ECO:0000256" key="5">
    <source>
        <dbReference type="ARBA" id="ARBA00022631"/>
    </source>
</evidence>
<dbReference type="NCBIfam" id="TIGR02962">
    <property type="entry name" value="hdxy_isourate"/>
    <property type="match status" value="1"/>
</dbReference>
<gene>
    <name evidence="10" type="primary">uraH</name>
    <name evidence="10" type="ORF">GQF02_08835</name>
</gene>
<dbReference type="InterPro" id="IPR036817">
    <property type="entry name" value="Transthyretin/HIU_hydrolase_sf"/>
</dbReference>
<dbReference type="InterPro" id="IPR023418">
    <property type="entry name" value="Thyroxine_BS"/>
</dbReference>
<evidence type="ECO:0000259" key="9">
    <source>
        <dbReference type="Pfam" id="PF00576"/>
    </source>
</evidence>
<dbReference type="InterPro" id="IPR014306">
    <property type="entry name" value="Hydroxyisourate_hydrolase"/>
</dbReference>
<protein>
    <recommendedName>
        <fullName evidence="8">5-hydroxyisourate hydrolase</fullName>
        <shortName evidence="8">HIU hydrolase</shortName>
        <shortName evidence="8">HIUHase</shortName>
        <ecNumber evidence="8">3.5.2.17</ecNumber>
    </recommendedName>
</protein>
<comment type="caution">
    <text evidence="10">The sequence shown here is derived from an EMBL/GenBank/DDBJ whole genome shotgun (WGS) entry which is preliminary data.</text>
</comment>
<comment type="subunit">
    <text evidence="4 8">Homotetramer.</text>
</comment>
<proteinExistence type="inferred from homology"/>
<evidence type="ECO:0000256" key="6">
    <source>
        <dbReference type="ARBA" id="ARBA00022801"/>
    </source>
</evidence>
<accession>A0A845BSA0</accession>
<dbReference type="PROSITE" id="PS00768">
    <property type="entry name" value="TRANSTHYRETIN_1"/>
    <property type="match status" value="1"/>
</dbReference>
<comment type="similarity">
    <text evidence="3 8">Belongs to the transthyretin family. 5-hydroxyisourate hydrolase subfamily.</text>
</comment>
<dbReference type="GO" id="GO:0006144">
    <property type="term" value="P:purine nucleobase metabolic process"/>
    <property type="evidence" value="ECO:0007669"/>
    <property type="project" value="UniProtKB-KW"/>
</dbReference>
<evidence type="ECO:0000313" key="10">
    <source>
        <dbReference type="EMBL" id="MXR37076.1"/>
    </source>
</evidence>
<evidence type="ECO:0000256" key="2">
    <source>
        <dbReference type="ARBA" id="ARBA00002704"/>
    </source>
</evidence>
<dbReference type="SUPFAM" id="SSF49472">
    <property type="entry name" value="Transthyretin (synonym: prealbumin)"/>
    <property type="match status" value="1"/>
</dbReference>
<evidence type="ECO:0000256" key="8">
    <source>
        <dbReference type="RuleBase" id="RU361270"/>
    </source>
</evidence>
<name>A0A845BSA0_9NEIS</name>
<sequence>MGKLTTHILDTSRGLPAAGIPVILLQDGQVLASAHSNADGRLDIPLLQGHAWRSGRYTLRFLVTDYLGAKGCIPFFDLIDIHFLVDDSAPSLHLPLLLSPYGYSTYRGS</sequence>
<evidence type="ECO:0000256" key="3">
    <source>
        <dbReference type="ARBA" id="ARBA00009850"/>
    </source>
</evidence>
<evidence type="ECO:0000256" key="7">
    <source>
        <dbReference type="PIRSR" id="PIRSR600895-51"/>
    </source>
</evidence>
<keyword evidence="6 8" id="KW-0378">Hydrolase</keyword>
<evidence type="ECO:0000313" key="11">
    <source>
        <dbReference type="Proteomes" id="UP000467214"/>
    </source>
</evidence>
<dbReference type="GO" id="GO:0033971">
    <property type="term" value="F:hydroxyisourate hydrolase activity"/>
    <property type="evidence" value="ECO:0007669"/>
    <property type="project" value="UniProtKB-EC"/>
</dbReference>
<dbReference type="PANTHER" id="PTHR10395:SF7">
    <property type="entry name" value="5-HYDROXYISOURATE HYDROLASE"/>
    <property type="match status" value="1"/>
</dbReference>
<dbReference type="InterPro" id="IPR000895">
    <property type="entry name" value="Transthyretin/HIU_hydrolase"/>
</dbReference>
<keyword evidence="11" id="KW-1185">Reference proteome</keyword>
<feature type="binding site" evidence="7">
    <location>
        <position position="106"/>
    </location>
    <ligand>
        <name>substrate</name>
    </ligand>
</feature>
<dbReference type="InterPro" id="IPR023416">
    <property type="entry name" value="Transthyretin/HIU_hydrolase_d"/>
</dbReference>
<dbReference type="Pfam" id="PF00576">
    <property type="entry name" value="Transthyretin"/>
    <property type="match status" value="1"/>
</dbReference>
<feature type="binding site" evidence="7">
    <location>
        <position position="7"/>
    </location>
    <ligand>
        <name>substrate</name>
    </ligand>
</feature>
<feature type="domain" description="Transthyretin/hydroxyisourate hydrolase" evidence="9">
    <location>
        <begin position="4"/>
        <end position="108"/>
    </location>
</feature>
<evidence type="ECO:0000256" key="1">
    <source>
        <dbReference type="ARBA" id="ARBA00001043"/>
    </source>
</evidence>
<comment type="function">
    <text evidence="2">Catalyzes the hydrolysis of 5-hydroxyisourate (HIU) to 2-oxo-4-hydroxy-4-carboxy-5-ureidoimidazoline (OHCU).</text>
</comment>